<dbReference type="InParanoid" id="A0A7J7CWX4"/>
<dbReference type="SUPFAM" id="SSF52518">
    <property type="entry name" value="Thiamin diphosphate-binding fold (THDP-binding)"/>
    <property type="match status" value="1"/>
</dbReference>
<evidence type="ECO:0000256" key="1">
    <source>
        <dbReference type="ARBA" id="ARBA00023002"/>
    </source>
</evidence>
<dbReference type="GO" id="GO:0016624">
    <property type="term" value="F:oxidoreductase activity, acting on the aldehyde or oxo group of donors, disulfide as acceptor"/>
    <property type="evidence" value="ECO:0007669"/>
    <property type="project" value="InterPro"/>
</dbReference>
<dbReference type="GO" id="GO:0009083">
    <property type="term" value="P:branched-chain amino acid catabolic process"/>
    <property type="evidence" value="ECO:0007669"/>
    <property type="project" value="TreeGrafter"/>
</dbReference>
<dbReference type="InterPro" id="IPR029061">
    <property type="entry name" value="THDP-binding"/>
</dbReference>
<reference evidence="3 4" key="1">
    <citation type="journal article" date="2020" name="Nat. Commun.">
        <title>Genome of Tripterygium wilfordii and identification of cytochrome P450 involved in triptolide biosynthesis.</title>
        <authorList>
            <person name="Tu L."/>
            <person name="Su P."/>
            <person name="Zhang Z."/>
            <person name="Gao L."/>
            <person name="Wang J."/>
            <person name="Hu T."/>
            <person name="Zhou J."/>
            <person name="Zhang Y."/>
            <person name="Zhao Y."/>
            <person name="Liu Y."/>
            <person name="Song Y."/>
            <person name="Tong Y."/>
            <person name="Lu Y."/>
            <person name="Yang J."/>
            <person name="Xu C."/>
            <person name="Jia M."/>
            <person name="Peters R.J."/>
            <person name="Huang L."/>
            <person name="Gao W."/>
        </authorList>
    </citation>
    <scope>NUCLEOTIDE SEQUENCE [LARGE SCALE GENOMIC DNA]</scope>
    <source>
        <strain evidence="4">cv. XIE 37</strain>
        <tissue evidence="3">Leaf</tissue>
    </source>
</reference>
<evidence type="ECO:0000313" key="3">
    <source>
        <dbReference type="EMBL" id="KAF5738524.1"/>
    </source>
</evidence>
<sequence>MMSSCLSTQLPHSVGAAYSLEMDKKDACLVTYIGDGGTSKGDFHAALNFAAVTEAPVVFNCSKNAWAITTHISEQF</sequence>
<dbReference type="EMBL" id="JAAARO010000013">
    <property type="protein sequence ID" value="KAF5738524.1"/>
    <property type="molecule type" value="Genomic_DNA"/>
</dbReference>
<dbReference type="PANTHER" id="PTHR43380:SF1">
    <property type="entry name" value="2-OXOISOVALERATE DEHYDROGENASE SUBUNIT ALPHA, MITOCHONDRIAL"/>
    <property type="match status" value="1"/>
</dbReference>
<evidence type="ECO:0000313" key="4">
    <source>
        <dbReference type="Proteomes" id="UP000593562"/>
    </source>
</evidence>
<dbReference type="PANTHER" id="PTHR43380">
    <property type="entry name" value="2-OXOISOVALERATE DEHYDROGENASE SUBUNIT ALPHA, MITOCHONDRIAL"/>
    <property type="match status" value="1"/>
</dbReference>
<organism evidence="3 4">
    <name type="scientific">Tripterygium wilfordii</name>
    <name type="common">Thunder God vine</name>
    <dbReference type="NCBI Taxonomy" id="458696"/>
    <lineage>
        <taxon>Eukaryota</taxon>
        <taxon>Viridiplantae</taxon>
        <taxon>Streptophyta</taxon>
        <taxon>Embryophyta</taxon>
        <taxon>Tracheophyta</taxon>
        <taxon>Spermatophyta</taxon>
        <taxon>Magnoliopsida</taxon>
        <taxon>eudicotyledons</taxon>
        <taxon>Gunneridae</taxon>
        <taxon>Pentapetalae</taxon>
        <taxon>rosids</taxon>
        <taxon>fabids</taxon>
        <taxon>Celastrales</taxon>
        <taxon>Celastraceae</taxon>
        <taxon>Tripterygium</taxon>
    </lineage>
</organism>
<evidence type="ECO:0000259" key="2">
    <source>
        <dbReference type="Pfam" id="PF00676"/>
    </source>
</evidence>
<gene>
    <name evidence="3" type="ORF">HS088_TW13G01423</name>
</gene>
<feature type="domain" description="Dehydrogenase E1 component" evidence="2">
    <location>
        <begin position="3"/>
        <end position="75"/>
    </location>
</feature>
<accession>A0A7J7CWX4</accession>
<dbReference type="AlphaFoldDB" id="A0A7J7CWX4"/>
<dbReference type="Gene3D" id="3.40.50.970">
    <property type="match status" value="1"/>
</dbReference>
<keyword evidence="1" id="KW-0560">Oxidoreductase</keyword>
<dbReference type="Proteomes" id="UP000593562">
    <property type="component" value="Unassembled WGS sequence"/>
</dbReference>
<dbReference type="Pfam" id="PF00676">
    <property type="entry name" value="E1_dh"/>
    <property type="match status" value="1"/>
</dbReference>
<proteinExistence type="predicted"/>
<protein>
    <submittedName>
        <fullName evidence="3">Putative 2-oxoisovalerate dehydrogenase</fullName>
    </submittedName>
</protein>
<dbReference type="InterPro" id="IPR001017">
    <property type="entry name" value="DH_E1"/>
</dbReference>
<name>A0A7J7CWX4_TRIWF</name>
<dbReference type="InterPro" id="IPR050771">
    <property type="entry name" value="Alpha-ketoacid_DH_E1_comp"/>
</dbReference>
<keyword evidence="4" id="KW-1185">Reference proteome</keyword>
<comment type="caution">
    <text evidence="3">The sequence shown here is derived from an EMBL/GenBank/DDBJ whole genome shotgun (WGS) entry which is preliminary data.</text>
</comment>